<dbReference type="EMBL" id="SRMA01027328">
    <property type="protein sequence ID" value="TRY55329.1"/>
    <property type="molecule type" value="Genomic_DNA"/>
</dbReference>
<reference evidence="3" key="2">
    <citation type="submission" date="2019-04" db="EMBL/GenBank/DDBJ databases">
        <authorList>
            <person name="Kadobianskyi M."/>
            <person name="Schulze L."/>
            <person name="Schuelke M."/>
            <person name="Judkewitz B."/>
        </authorList>
    </citation>
    <scope>NUCLEOTIDE SEQUENCE</scope>
    <source>
        <strain evidence="3">Bolton</strain>
        <tissue evidence="3">Whole-body</tissue>
    </source>
</reference>
<dbReference type="InterPro" id="IPR029071">
    <property type="entry name" value="Ubiquitin-like_domsf"/>
</dbReference>
<dbReference type="InterPro" id="IPR039749">
    <property type="entry name" value="NUB1"/>
</dbReference>
<protein>
    <recommendedName>
        <fullName evidence="2">UBA domain-containing protein</fullName>
    </recommendedName>
</protein>
<evidence type="ECO:0000259" key="2">
    <source>
        <dbReference type="PROSITE" id="PS50030"/>
    </source>
</evidence>
<dbReference type="InterPro" id="IPR009060">
    <property type="entry name" value="UBA-like_sf"/>
</dbReference>
<dbReference type="Gene3D" id="3.10.20.90">
    <property type="entry name" value="Phosphatidylinositol 3-kinase Catalytic Subunit, Chain A, domain 1"/>
    <property type="match status" value="1"/>
</dbReference>
<dbReference type="OrthoDB" id="434245at2759"/>
<dbReference type="Proteomes" id="UP000316079">
    <property type="component" value="Unassembled WGS sequence"/>
</dbReference>
<evidence type="ECO:0000313" key="4">
    <source>
        <dbReference type="Proteomes" id="UP000316079"/>
    </source>
</evidence>
<dbReference type="AlphaFoldDB" id="A0A553MQ82"/>
<dbReference type="Pfam" id="PF00627">
    <property type="entry name" value="UBA"/>
    <property type="match status" value="1"/>
</dbReference>
<organism evidence="3 4">
    <name type="scientific">Danionella cerebrum</name>
    <dbReference type="NCBI Taxonomy" id="2873325"/>
    <lineage>
        <taxon>Eukaryota</taxon>
        <taxon>Metazoa</taxon>
        <taxon>Chordata</taxon>
        <taxon>Craniata</taxon>
        <taxon>Vertebrata</taxon>
        <taxon>Euteleostomi</taxon>
        <taxon>Actinopterygii</taxon>
        <taxon>Neopterygii</taxon>
        <taxon>Teleostei</taxon>
        <taxon>Ostariophysi</taxon>
        <taxon>Cypriniformes</taxon>
        <taxon>Danionidae</taxon>
        <taxon>Danioninae</taxon>
        <taxon>Danionella</taxon>
    </lineage>
</organism>
<evidence type="ECO:0000313" key="3">
    <source>
        <dbReference type="EMBL" id="TRY55329.1"/>
    </source>
</evidence>
<dbReference type="STRING" id="623744.A0A553MQ82"/>
<evidence type="ECO:0000256" key="1">
    <source>
        <dbReference type="SAM" id="MobiDB-lite"/>
    </source>
</evidence>
<dbReference type="PANTHER" id="PTHR12948">
    <property type="entry name" value="NEDD8 ULTIMATE BUSTER-1 BS4 PROTEIN"/>
    <property type="match status" value="1"/>
</dbReference>
<name>A0A553MQ82_9TELE</name>
<proteinExistence type="predicted"/>
<accession>A0A553MQ82</accession>
<dbReference type="InterPro" id="IPR015940">
    <property type="entry name" value="UBA"/>
</dbReference>
<dbReference type="InterPro" id="IPR041207">
    <property type="entry name" value="NUB1_ubiquitin-like_dom"/>
</dbReference>
<comment type="caution">
    <text evidence="3">The sequence shown here is derived from an EMBL/GenBank/DDBJ whole genome shotgun (WGS) entry which is preliminary data.</text>
</comment>
<feature type="compositionally biased region" description="Low complexity" evidence="1">
    <location>
        <begin position="402"/>
        <end position="414"/>
    </location>
</feature>
<keyword evidence="4" id="KW-1185">Reference proteome</keyword>
<dbReference type="EMBL" id="SRMA01027328">
    <property type="protein sequence ID" value="TRY55330.1"/>
    <property type="molecule type" value="Genomic_DNA"/>
</dbReference>
<reference evidence="3 4" key="1">
    <citation type="journal article" date="2019" name="Sci. Data">
        <title>Hybrid genome assembly and annotation of Danionella translucida.</title>
        <authorList>
            <person name="Kadobianskyi M."/>
            <person name="Schulze L."/>
            <person name="Schuelke M."/>
            <person name="Judkewitz B."/>
        </authorList>
    </citation>
    <scope>NUCLEOTIDE SEQUENCE [LARGE SCALE GENOMIC DNA]</scope>
    <source>
        <strain evidence="3 4">Bolton</strain>
    </source>
</reference>
<dbReference type="CDD" id="cd14291">
    <property type="entry name" value="UBA1_NUB1_like"/>
    <property type="match status" value="1"/>
</dbReference>
<dbReference type="PROSITE" id="PS50030">
    <property type="entry name" value="UBA"/>
    <property type="match status" value="2"/>
</dbReference>
<dbReference type="GO" id="GO:2000058">
    <property type="term" value="P:regulation of ubiquitin-dependent protein catabolic process"/>
    <property type="evidence" value="ECO:0007669"/>
    <property type="project" value="TreeGrafter"/>
</dbReference>
<dbReference type="SMART" id="SM00165">
    <property type="entry name" value="UBA"/>
    <property type="match status" value="2"/>
</dbReference>
<gene>
    <name evidence="3" type="ORF">DNTS_009036</name>
</gene>
<dbReference type="PANTHER" id="PTHR12948:SF3">
    <property type="entry name" value="NEDD8 ULTIMATE BUSTER 1"/>
    <property type="match status" value="1"/>
</dbReference>
<dbReference type="Gene3D" id="1.10.8.10">
    <property type="entry name" value="DNA helicase RuvA subunit, C-terminal domain"/>
    <property type="match status" value="2"/>
</dbReference>
<feature type="domain" description="UBA" evidence="2">
    <location>
        <begin position="274"/>
        <end position="314"/>
    </location>
</feature>
<feature type="domain" description="UBA" evidence="2">
    <location>
        <begin position="348"/>
        <end position="390"/>
    </location>
</feature>
<dbReference type="SUPFAM" id="SSF46934">
    <property type="entry name" value="UBA-like"/>
    <property type="match status" value="2"/>
</dbReference>
<sequence>MEKQHIQARLITLLRQEKVQLWLEPYTAPGGCPDREKMKELADRLTAVVGFPVEVVAESLERIRSDSTCKDKGNKEFKETSVATLELHLPPEGETKKRKVPIKTKLDITTEELKQQISQEFGFEHFNLILSGKTLSLDGSEDPGTTPFLEIADQKGNPLHILKRERKALILAMGFHEKGRALMKKRNYSAALSHLLHADQEFKKCNSSLLSTVDNFAVLQLDVVWCFQALEQMECLSDAKERLQQAQECFTHCYGQQQSRLQQIKVENLYGQLSLDPEKMNLLMSLGFSEQDARLGLRACRGDVSEATIHVTQRQKEKTELMEHEREKRRQCLQNINTLVLLNATETQSSERQLKLVQLMSLGYQQEVADSALSLMGNDVQKAAEMLQDNGGMIPATLLAPSSSSSQEPSTSDSHGVNKKLVKELLEDIPRHEEDYLDLTLQEERELMDKIRDSLRRMRNDNQ</sequence>
<dbReference type="SUPFAM" id="SSF54236">
    <property type="entry name" value="Ubiquitin-like"/>
    <property type="match status" value="1"/>
</dbReference>
<dbReference type="Pfam" id="PF18037">
    <property type="entry name" value="Ubiquitin_5"/>
    <property type="match status" value="1"/>
</dbReference>
<feature type="region of interest" description="Disordered" evidence="1">
    <location>
        <begin position="394"/>
        <end position="419"/>
    </location>
</feature>